<reference evidence="3 4" key="1">
    <citation type="submission" date="2022-06" db="EMBL/GenBank/DDBJ databases">
        <title>Isolation of gut microbiota from human fecal samples.</title>
        <authorList>
            <person name="Pamer E.G."/>
            <person name="Barat B."/>
            <person name="Waligurski E."/>
            <person name="Medina S."/>
            <person name="Paddock L."/>
            <person name="Mostad J."/>
        </authorList>
    </citation>
    <scope>NUCLEOTIDE SEQUENCE [LARGE SCALE GENOMIC DNA]</scope>
    <source>
        <strain evidence="3 4">DFI.9.73</strain>
    </source>
</reference>
<comment type="caution">
    <text evidence="3">The sequence shown here is derived from an EMBL/GenBank/DDBJ whole genome shotgun (WGS) entry which is preliminary data.</text>
</comment>
<evidence type="ECO:0000313" key="3">
    <source>
        <dbReference type="EMBL" id="MCQ4841791.1"/>
    </source>
</evidence>
<evidence type="ECO:0000256" key="1">
    <source>
        <dbReference type="SAM" id="MobiDB-lite"/>
    </source>
</evidence>
<feature type="transmembrane region" description="Helical" evidence="2">
    <location>
        <begin position="50"/>
        <end position="69"/>
    </location>
</feature>
<evidence type="ECO:0000313" key="4">
    <source>
        <dbReference type="Proteomes" id="UP001524473"/>
    </source>
</evidence>
<accession>A0ABT1S4D8</accession>
<keyword evidence="4" id="KW-1185">Reference proteome</keyword>
<feature type="transmembrane region" description="Helical" evidence="2">
    <location>
        <begin position="12"/>
        <end position="38"/>
    </location>
</feature>
<feature type="transmembrane region" description="Helical" evidence="2">
    <location>
        <begin position="75"/>
        <end position="107"/>
    </location>
</feature>
<protein>
    <submittedName>
        <fullName evidence="3">Uncharacterized protein</fullName>
    </submittedName>
</protein>
<keyword evidence="2" id="KW-1133">Transmembrane helix</keyword>
<organism evidence="3 4">
    <name type="scientific">Neglectibacter timonensis</name>
    <dbReference type="NCBI Taxonomy" id="1776382"/>
    <lineage>
        <taxon>Bacteria</taxon>
        <taxon>Bacillati</taxon>
        <taxon>Bacillota</taxon>
        <taxon>Clostridia</taxon>
        <taxon>Eubacteriales</taxon>
        <taxon>Oscillospiraceae</taxon>
        <taxon>Neglectibacter</taxon>
    </lineage>
</organism>
<feature type="compositionally biased region" description="Pro residues" evidence="1">
    <location>
        <begin position="137"/>
        <end position="147"/>
    </location>
</feature>
<keyword evidence="2" id="KW-0472">Membrane</keyword>
<name>A0ABT1S4D8_9FIRM</name>
<keyword evidence="2" id="KW-0812">Transmembrane</keyword>
<feature type="compositionally biased region" description="Pro residues" evidence="1">
    <location>
        <begin position="184"/>
        <end position="194"/>
    </location>
</feature>
<dbReference type="GeneID" id="90534109"/>
<feature type="compositionally biased region" description="Low complexity" evidence="1">
    <location>
        <begin position="173"/>
        <end position="183"/>
    </location>
</feature>
<dbReference type="EMBL" id="JANFZH010000077">
    <property type="protein sequence ID" value="MCQ4841791.1"/>
    <property type="molecule type" value="Genomic_DNA"/>
</dbReference>
<proteinExistence type="predicted"/>
<feature type="region of interest" description="Disordered" evidence="1">
    <location>
        <begin position="137"/>
        <end position="202"/>
    </location>
</feature>
<dbReference type="RefSeq" id="WP_066861552.1">
    <property type="nucleotide sequence ID" value="NZ_CABKVV010000012.1"/>
</dbReference>
<evidence type="ECO:0000256" key="2">
    <source>
        <dbReference type="SAM" id="Phobius"/>
    </source>
</evidence>
<dbReference type="Proteomes" id="UP001524473">
    <property type="component" value="Unassembled WGS sequence"/>
</dbReference>
<gene>
    <name evidence="3" type="ORF">NE695_17950</name>
</gene>
<sequence>MKKGRFGIVFSFYAILAFILVILKMPLLGALLFGFVTLAERDEWLGRQTLQAFLMSAVVVFLGKLFSWINSLIPGYFFFSGALNVITSLLSVLVYAAAIVFSILAILRVMKEEEANVPLFAEIAYKAYGKTKPRPVPPIPGSYPPPYGQQNPQGGPGGIPPQQGSYPPPPYGMPQQQPWAGQQPPVPPVSPTPPGNNGGQQQ</sequence>